<evidence type="ECO:0000256" key="6">
    <source>
        <dbReference type="SAM" id="MobiDB-lite"/>
    </source>
</evidence>
<keyword evidence="1 5" id="KW-0479">Metal-binding</keyword>
<feature type="compositionally biased region" description="Acidic residues" evidence="6">
    <location>
        <begin position="463"/>
        <end position="473"/>
    </location>
</feature>
<dbReference type="InParanoid" id="A0A316YNY7"/>
<feature type="zinc finger region" description="C3H1-type" evidence="5">
    <location>
        <begin position="318"/>
        <end position="346"/>
    </location>
</feature>
<dbReference type="GO" id="GO:0008270">
    <property type="term" value="F:zinc ion binding"/>
    <property type="evidence" value="ECO:0007669"/>
    <property type="project" value="UniProtKB-KW"/>
</dbReference>
<evidence type="ECO:0000313" key="8">
    <source>
        <dbReference type="EMBL" id="PWN90941.1"/>
    </source>
</evidence>
<dbReference type="EMBL" id="KZ819636">
    <property type="protein sequence ID" value="PWN90941.1"/>
    <property type="molecule type" value="Genomic_DNA"/>
</dbReference>
<dbReference type="PANTHER" id="PTHR12547">
    <property type="entry name" value="CCCH ZINC FINGER/TIS11-RELATED"/>
    <property type="match status" value="1"/>
</dbReference>
<evidence type="ECO:0000313" key="9">
    <source>
        <dbReference type="Proteomes" id="UP000245768"/>
    </source>
</evidence>
<keyword evidence="2" id="KW-0677">Repeat</keyword>
<dbReference type="GO" id="GO:0003729">
    <property type="term" value="F:mRNA binding"/>
    <property type="evidence" value="ECO:0007669"/>
    <property type="project" value="InterPro"/>
</dbReference>
<name>A0A316YNY7_9BASI</name>
<evidence type="ECO:0000259" key="7">
    <source>
        <dbReference type="PROSITE" id="PS50103"/>
    </source>
</evidence>
<gene>
    <name evidence="8" type="ORF">FA10DRAFT_294541</name>
</gene>
<dbReference type="InterPro" id="IPR036855">
    <property type="entry name" value="Znf_CCCH_sf"/>
</dbReference>
<feature type="compositionally biased region" description="Low complexity" evidence="6">
    <location>
        <begin position="428"/>
        <end position="449"/>
    </location>
</feature>
<feature type="domain" description="C3H1-type" evidence="7">
    <location>
        <begin position="280"/>
        <end position="308"/>
    </location>
</feature>
<dbReference type="SUPFAM" id="SSF90229">
    <property type="entry name" value="CCCH zinc finger"/>
    <property type="match status" value="2"/>
</dbReference>
<accession>A0A316YNY7</accession>
<dbReference type="STRING" id="215250.A0A316YNY7"/>
<dbReference type="GeneID" id="37046360"/>
<sequence length="493" mass="53721">MDQHIIHQVDKKQLQEALSLDKLSVLSSSMAEVLFDSFDAPYAKKTDAYKEAVGNSATSSAPRSSPSLTVGLNAQVVSSSGGNCGFDRAFSPLDINIEHPRHQAEKSLPHQSITAKAPRQHTEPPRSSTLSKSKRQWALVNGGKSLLSPAGEVIEVVTSFTQPSAFNSSPNASSFQPGQLHCPCCHHHHSLRQPVSQDHELPKFQPAVGNSLGLSNVGSADFCPDTAAALSSPPKQAKAARSESFLSQQTFPAHLFASPGGLRSDQWQSPQLNILRHSGKYKTELCRSWEEVGSCSYGLKCQYAHGPGELRRVERHPMYKTQMCKAFVTTGQCSYGKRCTFLHSPDEKIEEPVPCDVTRTPLISRVGLPQASSPFAKNEPTLSAMEYDEVMAFINVLQGKVLRNAPKKVFDSLVDSPIASHTTNLWESSPMSFSSSSASSPVTSLSSLSPHERPDSTTMALFDFDEDDDDEDSAAISPLRQQQSSHFRAMPRA</sequence>
<keyword evidence="4 5" id="KW-0862">Zinc</keyword>
<feature type="region of interest" description="Disordered" evidence="6">
    <location>
        <begin position="425"/>
        <end position="493"/>
    </location>
</feature>
<feature type="region of interest" description="Disordered" evidence="6">
    <location>
        <begin position="104"/>
        <end position="134"/>
    </location>
</feature>
<protein>
    <recommendedName>
        <fullName evidence="7">C3H1-type domain-containing protein</fullName>
    </recommendedName>
</protein>
<dbReference type="InterPro" id="IPR000571">
    <property type="entry name" value="Znf_CCCH"/>
</dbReference>
<proteinExistence type="predicted"/>
<dbReference type="RefSeq" id="XP_025378139.1">
    <property type="nucleotide sequence ID" value="XM_025524444.1"/>
</dbReference>
<evidence type="ECO:0000256" key="5">
    <source>
        <dbReference type="PROSITE-ProRule" id="PRU00723"/>
    </source>
</evidence>
<dbReference type="Gene3D" id="4.10.1000.10">
    <property type="entry name" value="Zinc finger, CCCH-type"/>
    <property type="match status" value="2"/>
</dbReference>
<dbReference type="OrthoDB" id="410307at2759"/>
<dbReference type="FunFam" id="4.10.1000.10:FF:000001">
    <property type="entry name" value="zinc finger CCCH domain-containing protein 15-like"/>
    <property type="match status" value="1"/>
</dbReference>
<reference evidence="8 9" key="1">
    <citation type="journal article" date="2018" name="Mol. Biol. Evol.">
        <title>Broad Genomic Sampling Reveals a Smut Pathogenic Ancestry of the Fungal Clade Ustilaginomycotina.</title>
        <authorList>
            <person name="Kijpornyongpan T."/>
            <person name="Mondo S.J."/>
            <person name="Barry K."/>
            <person name="Sandor L."/>
            <person name="Lee J."/>
            <person name="Lipzen A."/>
            <person name="Pangilinan J."/>
            <person name="LaButti K."/>
            <person name="Hainaut M."/>
            <person name="Henrissat B."/>
            <person name="Grigoriev I.V."/>
            <person name="Spatafora J.W."/>
            <person name="Aime M.C."/>
        </authorList>
    </citation>
    <scope>NUCLEOTIDE SEQUENCE [LARGE SCALE GENOMIC DNA]</scope>
    <source>
        <strain evidence="8 9">MCA 4198</strain>
    </source>
</reference>
<evidence type="ECO:0000256" key="1">
    <source>
        <dbReference type="ARBA" id="ARBA00022723"/>
    </source>
</evidence>
<dbReference type="SMART" id="SM00356">
    <property type="entry name" value="ZnF_C3H1"/>
    <property type="match status" value="2"/>
</dbReference>
<dbReference type="InterPro" id="IPR045877">
    <property type="entry name" value="ZFP36-like"/>
</dbReference>
<dbReference type="Proteomes" id="UP000245768">
    <property type="component" value="Unassembled WGS sequence"/>
</dbReference>
<dbReference type="PROSITE" id="PS50103">
    <property type="entry name" value="ZF_C3H1"/>
    <property type="match status" value="2"/>
</dbReference>
<dbReference type="PANTHER" id="PTHR12547:SF18">
    <property type="entry name" value="PROTEIN TIS11"/>
    <property type="match status" value="1"/>
</dbReference>
<evidence type="ECO:0000256" key="4">
    <source>
        <dbReference type="ARBA" id="ARBA00022833"/>
    </source>
</evidence>
<keyword evidence="9" id="KW-1185">Reference proteome</keyword>
<dbReference type="Pfam" id="PF00642">
    <property type="entry name" value="zf-CCCH"/>
    <property type="match status" value="2"/>
</dbReference>
<feature type="zinc finger region" description="C3H1-type" evidence="5">
    <location>
        <begin position="280"/>
        <end position="308"/>
    </location>
</feature>
<evidence type="ECO:0000256" key="2">
    <source>
        <dbReference type="ARBA" id="ARBA00022737"/>
    </source>
</evidence>
<organism evidence="8 9">
    <name type="scientific">Acaromyces ingoldii</name>
    <dbReference type="NCBI Taxonomy" id="215250"/>
    <lineage>
        <taxon>Eukaryota</taxon>
        <taxon>Fungi</taxon>
        <taxon>Dikarya</taxon>
        <taxon>Basidiomycota</taxon>
        <taxon>Ustilaginomycotina</taxon>
        <taxon>Exobasidiomycetes</taxon>
        <taxon>Exobasidiales</taxon>
        <taxon>Cryptobasidiaceae</taxon>
        <taxon>Acaromyces</taxon>
    </lineage>
</organism>
<feature type="domain" description="C3H1-type" evidence="7">
    <location>
        <begin position="318"/>
        <end position="346"/>
    </location>
</feature>
<dbReference type="AlphaFoldDB" id="A0A316YNY7"/>
<keyword evidence="3 5" id="KW-0863">Zinc-finger</keyword>
<evidence type="ECO:0000256" key="3">
    <source>
        <dbReference type="ARBA" id="ARBA00022771"/>
    </source>
</evidence>